<evidence type="ECO:0000313" key="1">
    <source>
        <dbReference type="EMBL" id="KAK3043997.1"/>
    </source>
</evidence>
<proteinExistence type="predicted"/>
<accession>A0ACC3CS25</accession>
<evidence type="ECO:0000313" key="2">
    <source>
        <dbReference type="Proteomes" id="UP001186974"/>
    </source>
</evidence>
<comment type="caution">
    <text evidence="1">The sequence shown here is derived from an EMBL/GenBank/DDBJ whole genome shotgun (WGS) entry which is preliminary data.</text>
</comment>
<name>A0ACC3CS25_9PEZI</name>
<sequence length="216" mass="25669">MLEKRPYDVDLLKELADICTELGAPYQAIQAYEKAIRFWTSKRFSIDSPFDWSMLNIYMDLMDSRVNFAEKAIPQLKQFARWLVSRQDETYWDAQRDDREWDIEDLPRRIVVGHFIPKRYPKDTYGESLPLELRVKLGMFRLRLGPQHYPEALLHFQVMEPEKPNNPKVEDYYDLFREIAEALQDAAQHRDALRFFLPLTQLPGEITDPAFFYSVA</sequence>
<gene>
    <name evidence="1" type="ORF">LTS18_002451</name>
</gene>
<dbReference type="Proteomes" id="UP001186974">
    <property type="component" value="Unassembled WGS sequence"/>
</dbReference>
<feature type="non-terminal residue" evidence="1">
    <location>
        <position position="216"/>
    </location>
</feature>
<reference evidence="1" key="1">
    <citation type="submission" date="2024-09" db="EMBL/GenBank/DDBJ databases">
        <title>Black Yeasts Isolated from many extreme environments.</title>
        <authorList>
            <person name="Coleine C."/>
            <person name="Stajich J.E."/>
            <person name="Selbmann L."/>
        </authorList>
    </citation>
    <scope>NUCLEOTIDE SEQUENCE</scope>
    <source>
        <strain evidence="1">CCFEE 5737</strain>
    </source>
</reference>
<keyword evidence="2" id="KW-1185">Reference proteome</keyword>
<protein>
    <submittedName>
        <fullName evidence="1">Uncharacterized protein</fullName>
    </submittedName>
</protein>
<organism evidence="1 2">
    <name type="scientific">Coniosporium uncinatum</name>
    <dbReference type="NCBI Taxonomy" id="93489"/>
    <lineage>
        <taxon>Eukaryota</taxon>
        <taxon>Fungi</taxon>
        <taxon>Dikarya</taxon>
        <taxon>Ascomycota</taxon>
        <taxon>Pezizomycotina</taxon>
        <taxon>Dothideomycetes</taxon>
        <taxon>Dothideomycetes incertae sedis</taxon>
        <taxon>Coniosporium</taxon>
    </lineage>
</organism>
<dbReference type="EMBL" id="JAWDJW010012575">
    <property type="protein sequence ID" value="KAK3043997.1"/>
    <property type="molecule type" value="Genomic_DNA"/>
</dbReference>